<dbReference type="AlphaFoldDB" id="A0A656IHY1"/>
<proteinExistence type="predicted"/>
<protein>
    <submittedName>
        <fullName evidence="1">Uncharacterized protein</fullName>
    </submittedName>
</protein>
<dbReference type="Proteomes" id="UP000014535">
    <property type="component" value="Unassembled WGS sequence"/>
</dbReference>
<name>A0A656IHY1_SALE2</name>
<evidence type="ECO:0000313" key="2">
    <source>
        <dbReference type="Proteomes" id="UP000014535"/>
    </source>
</evidence>
<gene>
    <name evidence="1" type="ORF">A673_02948</name>
</gene>
<dbReference type="EMBL" id="ATFT01000057">
    <property type="protein sequence ID" value="EPI68194.1"/>
    <property type="molecule type" value="Genomic_DNA"/>
</dbReference>
<reference evidence="1 2" key="1">
    <citation type="submission" date="2013-04" db="EMBL/GenBank/DDBJ databases">
        <authorList>
            <person name="McClelland M."/>
            <person name="Porwollik S."/>
            <person name="Desai P."/>
            <person name="Cheng P."/>
            <person name="Wollam A."/>
            <person name="Pepin K."/>
            <person name="Palsikar V.B."/>
            <person name="Fulton L."/>
            <person name="Fulton R."/>
            <person name="Delehaunty K."/>
            <person name="Fronick C."/>
            <person name="Godfrey J."/>
            <person name="Waligorski J."/>
            <person name="Appelbaum E."/>
            <person name="Tomlinson C."/>
            <person name="Warren W."/>
            <person name="Sodergren E."/>
            <person name="Weinstock G."/>
            <person name="Wilson R.K."/>
        </authorList>
    </citation>
    <scope>NUCLEOTIDE SEQUENCE [LARGE SCALE GENOMIC DNA]</scope>
    <source>
        <strain evidence="1 2">2009K0958</strain>
    </source>
</reference>
<sequence>MHHIFSWWYFFMLTGDICQQHNFYGQIINKRVPKCRILTCLRREYRSLLFLFPGYSLNNAVTAR</sequence>
<evidence type="ECO:0000313" key="1">
    <source>
        <dbReference type="EMBL" id="EPI68194.1"/>
    </source>
</evidence>
<comment type="caution">
    <text evidence="1">The sequence shown here is derived from an EMBL/GenBank/DDBJ whole genome shotgun (WGS) entry which is preliminary data.</text>
</comment>
<accession>A0A656IHY1</accession>
<organism evidence="1 2">
    <name type="scientific">Salmonella enteritidis (strain 2009K0958)</name>
    <dbReference type="NCBI Taxonomy" id="1192586"/>
    <lineage>
        <taxon>Bacteria</taxon>
        <taxon>Pseudomonadati</taxon>
        <taxon>Pseudomonadota</taxon>
        <taxon>Gammaproteobacteria</taxon>
        <taxon>Enterobacterales</taxon>
        <taxon>Enterobacteriaceae</taxon>
        <taxon>Salmonella</taxon>
    </lineage>
</organism>